<accession>G4FGI8</accession>
<dbReference type="GO" id="GO:0043571">
    <property type="term" value="P:maintenance of CRISPR repeat elements"/>
    <property type="evidence" value="ECO:0007669"/>
    <property type="project" value="InterPro"/>
</dbReference>
<dbReference type="InParanoid" id="Q9X2C0"/>
<dbReference type="GO" id="GO:0051607">
    <property type="term" value="P:defense response to virus"/>
    <property type="evidence" value="ECO:0007669"/>
    <property type="project" value="UniProtKB-KW"/>
</dbReference>
<evidence type="ECO:0000256" key="1">
    <source>
        <dbReference type="ARBA" id="ARBA00023118"/>
    </source>
</evidence>
<accession>Q9X2C0</accession>
<dbReference type="RefSeq" id="WP_004082347.1">
    <property type="nucleotide sequence ID" value="NC_000853.1"/>
</dbReference>
<name>Q9X2C0_THEMA</name>
<protein>
    <recommendedName>
        <fullName evidence="4">Type I-B CRISPR-associated protein Cas5</fullName>
    </recommendedName>
</protein>
<dbReference type="PATRIC" id="fig|243274.17.peg.1810"/>
<dbReference type="AlphaFoldDB" id="Q9X2C0"/>
<dbReference type="KEGG" id="tmw:THMA_1846"/>
<dbReference type="Proteomes" id="UP000008183">
    <property type="component" value="Chromosome"/>
</dbReference>
<keyword evidence="1" id="KW-0051">Antiviral defense</keyword>
<reference evidence="2 3" key="1">
    <citation type="journal article" date="1999" name="Nature">
        <title>Evidence for lateral gene transfer between Archaea and Bacteria from genome sequence of Thermotoga maritima.</title>
        <authorList>
            <person name="Nelson K.E."/>
            <person name="Clayton R.A."/>
            <person name="Gill S.R."/>
            <person name="Gwinn M.L."/>
            <person name="Dodson R.J."/>
            <person name="Haft D.H."/>
            <person name="Hickey E.K."/>
            <person name="Peterson J.D."/>
            <person name="Nelson W.C."/>
            <person name="Ketchum K.A."/>
            <person name="McDonald L."/>
            <person name="Utterback T.R."/>
            <person name="Malek J.A."/>
            <person name="Linher K.D."/>
            <person name="Garrett M.M."/>
            <person name="Stewart A.M."/>
            <person name="Cotton M.D."/>
            <person name="Pratt M.S."/>
            <person name="Phillips C.A."/>
            <person name="Richardson D."/>
            <person name="Heidelberg J."/>
            <person name="Sutton G.G."/>
            <person name="Fleischmann R.D."/>
            <person name="White O."/>
            <person name="Salzberg S.L."/>
            <person name="Smith H.O."/>
            <person name="Venter J.C."/>
            <person name="Fraser C.M."/>
        </authorList>
    </citation>
    <scope>NUCLEOTIDE SEQUENCE [LARGE SCALE GENOMIC DNA]</scope>
    <source>
        <strain evidence="3">ATCC 43589 / DSM 3109 / JCM 10099 / NBRC 100826 / MSB8</strain>
    </source>
</reference>
<dbReference type="InterPro" id="IPR013422">
    <property type="entry name" value="CRISPR-assoc_prot_Cas5_N"/>
</dbReference>
<dbReference type="NCBIfam" id="TIGR02593">
    <property type="entry name" value="CRISPR_cas5"/>
    <property type="match status" value="1"/>
</dbReference>
<dbReference type="EnsemblBacteria" id="AAD36863">
    <property type="protein sequence ID" value="AAD36863"/>
    <property type="gene ID" value="TM_1800"/>
</dbReference>
<keyword evidence="3" id="KW-1185">Reference proteome</keyword>
<dbReference type="InterPro" id="IPR013421">
    <property type="entry name" value="CRISPR-assoc_prot_Cas5_HALMA"/>
</dbReference>
<dbReference type="NCBIfam" id="TIGR02592">
    <property type="entry name" value="cas_Cas5h"/>
    <property type="match status" value="1"/>
</dbReference>
<dbReference type="PIR" id="E72210">
    <property type="entry name" value="E72210"/>
</dbReference>
<dbReference type="PaxDb" id="243274-THEMA_05190"/>
<dbReference type="InterPro" id="IPR021124">
    <property type="entry name" value="CRISPR-assoc_prot_Cas5"/>
</dbReference>
<evidence type="ECO:0000313" key="2">
    <source>
        <dbReference type="EMBL" id="AAD36863.1"/>
    </source>
</evidence>
<evidence type="ECO:0000313" key="3">
    <source>
        <dbReference type="Proteomes" id="UP000008183"/>
    </source>
</evidence>
<dbReference type="CDD" id="cd09692">
    <property type="entry name" value="Cas5_I-B"/>
    <property type="match status" value="1"/>
</dbReference>
<dbReference type="KEGG" id="tma:TM1800"/>
<dbReference type="OrthoDB" id="1805474at2"/>
<dbReference type="KEGG" id="tmi:THEMA_05190"/>
<organism evidence="2 3">
    <name type="scientific">Thermotoga maritima (strain ATCC 43589 / DSM 3109 / JCM 10099 / NBRC 100826 / MSB8)</name>
    <dbReference type="NCBI Taxonomy" id="243274"/>
    <lineage>
        <taxon>Bacteria</taxon>
        <taxon>Thermotogati</taxon>
        <taxon>Thermotogota</taxon>
        <taxon>Thermotogae</taxon>
        <taxon>Thermotogales</taxon>
        <taxon>Thermotogaceae</taxon>
        <taxon>Thermotoga</taxon>
    </lineage>
</organism>
<evidence type="ECO:0008006" key="4">
    <source>
        <dbReference type="Google" id="ProtNLM"/>
    </source>
</evidence>
<sequence>MKVLVFDVSAPYALFRRPYTTTSSYTLPFPPRTTLLGLVGCVLGYSTPERLDSAKVAVQIKNPLKFLRTGTNFVETKKDKKASKRTRISLQLLKNPAYRVFFSWEDEDFERLKNLLEHSETIFTPYLGVASFIARLNYVGKYEATRVADFPCEVHTVVPNTVKLLPEPSHYLIFERVTRKMDKERNMLESAVYIFKRDLSPVKVEGGEVWRVGEQNIVWM</sequence>
<proteinExistence type="predicted"/>
<dbReference type="SMR" id="Q9X2C0"/>
<dbReference type="Gene3D" id="3.30.70.2660">
    <property type="match status" value="1"/>
</dbReference>
<dbReference type="KEGG" id="tmm:Tmari_1810"/>
<dbReference type="Pfam" id="PF09704">
    <property type="entry name" value="Cas_Cas5d"/>
    <property type="match status" value="1"/>
</dbReference>
<dbReference type="EMBL" id="AE000512">
    <property type="protein sequence ID" value="AAD36863.1"/>
    <property type="molecule type" value="Genomic_DNA"/>
</dbReference>
<gene>
    <name evidence="2" type="ordered locus">TM_1800</name>
</gene>